<name>A0A1G9E9X0_9STAP</name>
<dbReference type="RefSeq" id="WP_092599917.1">
    <property type="nucleotide sequence ID" value="NZ_FNFI01000015.1"/>
</dbReference>
<dbReference type="OrthoDB" id="384378at2"/>
<sequence>MFEKEIEFKNLLTESEHSKIKNDHFPEKKPLQLVNYYIDNSNLDLINNLLMLRIRVQDQKQLMTIKIPDQRHVVYEYSGETDINLAEGVKINERSIPENIREQLIKRNIPVTDFSIQGALTTERFEKESHNGLLVLDKSTYLGETDYELEFEAPDVSTGQAEFTHILNKYGIVRREEIVKSARFYNALKQQKGVY</sequence>
<gene>
    <name evidence="2" type="ORF">SAMN05216187_11512</name>
</gene>
<dbReference type="Pfam" id="PF01928">
    <property type="entry name" value="CYTH"/>
    <property type="match status" value="1"/>
</dbReference>
<evidence type="ECO:0000313" key="2">
    <source>
        <dbReference type="EMBL" id="SDK72836.1"/>
    </source>
</evidence>
<dbReference type="InterPro" id="IPR009195">
    <property type="entry name" value="Uncharacterised_YjbK"/>
</dbReference>
<reference evidence="3" key="1">
    <citation type="submission" date="2016-10" db="EMBL/GenBank/DDBJ databases">
        <authorList>
            <person name="Varghese N."/>
            <person name="Submissions S."/>
        </authorList>
    </citation>
    <scope>NUCLEOTIDE SEQUENCE [LARGE SCALE GENOMIC DNA]</scope>
    <source>
        <strain evidence="3">CGMCC 1.8911</strain>
    </source>
</reference>
<dbReference type="Proteomes" id="UP000242700">
    <property type="component" value="Unassembled WGS sequence"/>
</dbReference>
<dbReference type="InterPro" id="IPR023577">
    <property type="entry name" value="CYTH_domain"/>
</dbReference>
<dbReference type="PROSITE" id="PS51707">
    <property type="entry name" value="CYTH"/>
    <property type="match status" value="1"/>
</dbReference>
<dbReference type="InterPro" id="IPR033469">
    <property type="entry name" value="CYTH-like_dom_sf"/>
</dbReference>
<dbReference type="STRING" id="586411.SAMN05216187_11512"/>
<dbReference type="EMBL" id="FNFI01000015">
    <property type="protein sequence ID" value="SDK72836.1"/>
    <property type="molecule type" value="Genomic_DNA"/>
</dbReference>
<dbReference type="Gene3D" id="2.40.320.10">
    <property type="entry name" value="Hypothetical Protein Pfu-838710-001"/>
    <property type="match status" value="1"/>
</dbReference>
<feature type="domain" description="CYTH" evidence="1">
    <location>
        <begin position="3"/>
        <end position="191"/>
    </location>
</feature>
<protein>
    <submittedName>
        <fullName evidence="2">Uncharacterized protein YjbK</fullName>
    </submittedName>
</protein>
<dbReference type="AlphaFoldDB" id="A0A1G9E9X0"/>
<dbReference type="SUPFAM" id="SSF55154">
    <property type="entry name" value="CYTH-like phosphatases"/>
    <property type="match status" value="1"/>
</dbReference>
<dbReference type="CDD" id="cd07762">
    <property type="entry name" value="CYTH-like_Pase_1"/>
    <property type="match status" value="1"/>
</dbReference>
<proteinExistence type="predicted"/>
<organism evidence="2 3">
    <name type="scientific">Jeotgalicoccus aerolatus</name>
    <dbReference type="NCBI Taxonomy" id="709510"/>
    <lineage>
        <taxon>Bacteria</taxon>
        <taxon>Bacillati</taxon>
        <taxon>Bacillota</taxon>
        <taxon>Bacilli</taxon>
        <taxon>Bacillales</taxon>
        <taxon>Staphylococcaceae</taxon>
        <taxon>Jeotgalicoccus</taxon>
    </lineage>
</organism>
<dbReference type="SMART" id="SM01118">
    <property type="entry name" value="CYTH"/>
    <property type="match status" value="1"/>
</dbReference>
<evidence type="ECO:0000259" key="1">
    <source>
        <dbReference type="PROSITE" id="PS51707"/>
    </source>
</evidence>
<evidence type="ECO:0000313" key="3">
    <source>
        <dbReference type="Proteomes" id="UP000242700"/>
    </source>
</evidence>
<accession>A0A1G9E9X0</accession>
<dbReference type="PIRSF" id="PIRSF012526">
    <property type="entry name" value="CYTH_UCP012526"/>
    <property type="match status" value="1"/>
</dbReference>